<reference evidence="3 4" key="1">
    <citation type="journal article" date="2015" name="Genome Announc.">
        <title>Expanding the biotechnology potential of lactobacilli through comparative genomics of 213 strains and associated genera.</title>
        <authorList>
            <person name="Sun Z."/>
            <person name="Harris H.M."/>
            <person name="McCann A."/>
            <person name="Guo C."/>
            <person name="Argimon S."/>
            <person name="Zhang W."/>
            <person name="Yang X."/>
            <person name="Jeffery I.B."/>
            <person name="Cooney J.C."/>
            <person name="Kagawa T.F."/>
            <person name="Liu W."/>
            <person name="Song Y."/>
            <person name="Salvetti E."/>
            <person name="Wrobel A."/>
            <person name="Rasinkangas P."/>
            <person name="Parkhill J."/>
            <person name="Rea M.C."/>
            <person name="O'Sullivan O."/>
            <person name="Ritari J."/>
            <person name="Douillard F.P."/>
            <person name="Paul Ross R."/>
            <person name="Yang R."/>
            <person name="Briner A.E."/>
            <person name="Felis G.E."/>
            <person name="de Vos W.M."/>
            <person name="Barrangou R."/>
            <person name="Klaenhammer T.R."/>
            <person name="Caufield P.W."/>
            <person name="Cui Y."/>
            <person name="Zhang H."/>
            <person name="O'Toole P.W."/>
        </authorList>
    </citation>
    <scope>NUCLEOTIDE SEQUENCE [LARGE SCALE GENOMIC DNA]</scope>
    <source>
        <strain evidence="3 4">JCM 15530</strain>
    </source>
</reference>
<keyword evidence="4" id="KW-1185">Reference proteome</keyword>
<gene>
    <name evidence="3" type="ORF">FC96_GL002299</name>
</gene>
<feature type="compositionally biased region" description="Low complexity" evidence="1">
    <location>
        <begin position="123"/>
        <end position="132"/>
    </location>
</feature>
<sequence length="278" mass="31166">MKRIGLLKTLAVVTAIIGSGLALNQTTAQAKGFTWLKTKDYSANPPLYSANTPGQSVTMWNWNHTKKLHNLRNYPHTQWSVVQSVKMYNPKKTRGNKTGIYYKLVKGNKYGYVHRNFVNRVTTSSGTGTVTPTPKPSNDLNNLPKVDPKLIDEKLNQELISLFPGAVPDTKLQKLAEQIPNDQVSGPISNQSSTFKTLLDSTLNQYIMAGFMNRSQVDPSIDFKSFVHQSIGYIAARNMAVDINKKVLDVDYTGYRIGVFAYPKNNENFGHYFVLLTK</sequence>
<comment type="caution">
    <text evidence="3">The sequence shown here is derived from an EMBL/GenBank/DDBJ whole genome shotgun (WGS) entry which is preliminary data.</text>
</comment>
<evidence type="ECO:0000313" key="3">
    <source>
        <dbReference type="EMBL" id="KRK47577.1"/>
    </source>
</evidence>
<dbReference type="PATRIC" id="fig|1302272.5.peg.2349"/>
<dbReference type="AlphaFoldDB" id="A0A0R1HPQ9"/>
<proteinExistence type="predicted"/>
<feature type="signal peptide" evidence="2">
    <location>
        <begin position="1"/>
        <end position="24"/>
    </location>
</feature>
<dbReference type="OrthoDB" id="2329980at2"/>
<dbReference type="RefSeq" id="WP_056942756.1">
    <property type="nucleotide sequence ID" value="NZ_AZCX01000007.1"/>
</dbReference>
<dbReference type="Proteomes" id="UP000050911">
    <property type="component" value="Unassembled WGS sequence"/>
</dbReference>
<accession>A0A0R1HPQ9</accession>
<evidence type="ECO:0008006" key="5">
    <source>
        <dbReference type="Google" id="ProtNLM"/>
    </source>
</evidence>
<evidence type="ECO:0000313" key="4">
    <source>
        <dbReference type="Proteomes" id="UP000050911"/>
    </source>
</evidence>
<dbReference type="EMBL" id="AZCX01000007">
    <property type="protein sequence ID" value="KRK47577.1"/>
    <property type="molecule type" value="Genomic_DNA"/>
</dbReference>
<feature type="chain" id="PRO_5039056019" description="SCP domain-containing protein" evidence="2">
    <location>
        <begin position="25"/>
        <end position="278"/>
    </location>
</feature>
<protein>
    <recommendedName>
        <fullName evidence="5">SCP domain-containing protein</fullName>
    </recommendedName>
</protein>
<name>A0A0R1HPQ9_9LACO</name>
<organism evidence="3 4">
    <name type="scientific">Secundilactobacillus kimchicus JCM 15530</name>
    <dbReference type="NCBI Taxonomy" id="1302272"/>
    <lineage>
        <taxon>Bacteria</taxon>
        <taxon>Bacillati</taxon>
        <taxon>Bacillota</taxon>
        <taxon>Bacilli</taxon>
        <taxon>Lactobacillales</taxon>
        <taxon>Lactobacillaceae</taxon>
        <taxon>Secundilactobacillus</taxon>
    </lineage>
</organism>
<dbReference type="STRING" id="1302272.FC96_GL002299"/>
<evidence type="ECO:0000256" key="1">
    <source>
        <dbReference type="SAM" id="MobiDB-lite"/>
    </source>
</evidence>
<evidence type="ECO:0000256" key="2">
    <source>
        <dbReference type="SAM" id="SignalP"/>
    </source>
</evidence>
<feature type="region of interest" description="Disordered" evidence="1">
    <location>
        <begin position="123"/>
        <end position="143"/>
    </location>
</feature>
<keyword evidence="2" id="KW-0732">Signal</keyword>